<dbReference type="Proteomes" id="UP000184612">
    <property type="component" value="Unassembled WGS sequence"/>
</dbReference>
<evidence type="ECO:0000256" key="1">
    <source>
        <dbReference type="ARBA" id="ARBA00022679"/>
    </source>
</evidence>
<evidence type="ECO:0000313" key="4">
    <source>
        <dbReference type="Proteomes" id="UP000184612"/>
    </source>
</evidence>
<name>A0A1M7Y4E7_9FIRM</name>
<dbReference type="Pfam" id="PF13649">
    <property type="entry name" value="Methyltransf_25"/>
    <property type="match status" value="1"/>
</dbReference>
<reference evidence="3 4" key="1">
    <citation type="submission" date="2016-12" db="EMBL/GenBank/DDBJ databases">
        <authorList>
            <person name="Song W.-J."/>
            <person name="Kurnit D.M."/>
        </authorList>
    </citation>
    <scope>NUCLEOTIDE SEQUENCE [LARGE SCALE GENOMIC DNA]</scope>
    <source>
        <strain evidence="3 4">DSM 12503</strain>
    </source>
</reference>
<dbReference type="Gene3D" id="3.40.50.150">
    <property type="entry name" value="Vaccinia Virus protein VP39"/>
    <property type="match status" value="1"/>
</dbReference>
<dbReference type="GO" id="GO:0008168">
    <property type="term" value="F:methyltransferase activity"/>
    <property type="evidence" value="ECO:0007669"/>
    <property type="project" value="UniProtKB-KW"/>
</dbReference>
<dbReference type="OrthoDB" id="5522265at2"/>
<gene>
    <name evidence="3" type="ORF">SAMN02745217_01364</name>
</gene>
<organism evidence="3 4">
    <name type="scientific">Anaerocolumna xylanovorans DSM 12503</name>
    <dbReference type="NCBI Taxonomy" id="1121345"/>
    <lineage>
        <taxon>Bacteria</taxon>
        <taxon>Bacillati</taxon>
        <taxon>Bacillota</taxon>
        <taxon>Clostridia</taxon>
        <taxon>Lachnospirales</taxon>
        <taxon>Lachnospiraceae</taxon>
        <taxon>Anaerocolumna</taxon>
    </lineage>
</organism>
<dbReference type="PANTHER" id="PTHR43861">
    <property type="entry name" value="TRANS-ACONITATE 2-METHYLTRANSFERASE-RELATED"/>
    <property type="match status" value="1"/>
</dbReference>
<dbReference type="RefSeq" id="WP_084558526.1">
    <property type="nucleotide sequence ID" value="NZ_FRFD01000004.1"/>
</dbReference>
<dbReference type="InterPro" id="IPR041698">
    <property type="entry name" value="Methyltransf_25"/>
</dbReference>
<keyword evidence="3" id="KW-0489">Methyltransferase</keyword>
<sequence>MMKRNKNLILNDNINMELLLNSQKKPDLYAANEEPFWDDPHISQQMLEAHLNPAWDAASYNHKTIDQIVEWMVKYLDLKENAKILDLGCGPGLYCTRFSRHGLDVVGMDYSRNSISYAKKYAETNCLNIQYIYQDYLTMDYSCEFDAIFLIYCDFGALSDCRRDLLLQKIQKALKPDGIFVFDVFTRFNWEQQSMRNWYVSEAGFWRPYPHLVLEQTFHYEEENVFLNQYTVIDSGGEVSAYNLSDHYYSKQDILQLMKEHGYQVQDVWSNLTGKDYAENTKCLGVASKKLVK</sequence>
<evidence type="ECO:0000259" key="2">
    <source>
        <dbReference type="Pfam" id="PF13649"/>
    </source>
</evidence>
<protein>
    <submittedName>
        <fullName evidence="3">Methyltransferase domain-containing protein</fullName>
    </submittedName>
</protein>
<proteinExistence type="predicted"/>
<dbReference type="InterPro" id="IPR029063">
    <property type="entry name" value="SAM-dependent_MTases_sf"/>
</dbReference>
<dbReference type="CDD" id="cd02440">
    <property type="entry name" value="AdoMet_MTases"/>
    <property type="match status" value="1"/>
</dbReference>
<dbReference type="SUPFAM" id="SSF53335">
    <property type="entry name" value="S-adenosyl-L-methionine-dependent methyltransferases"/>
    <property type="match status" value="1"/>
</dbReference>
<dbReference type="AlphaFoldDB" id="A0A1M7Y4E7"/>
<evidence type="ECO:0000313" key="3">
    <source>
        <dbReference type="EMBL" id="SHO47009.1"/>
    </source>
</evidence>
<dbReference type="Gene3D" id="2.20.25.110">
    <property type="entry name" value="S-adenosyl-L-methionine-dependent methyltransferases"/>
    <property type="match status" value="1"/>
</dbReference>
<dbReference type="STRING" id="1121345.SAMN02745217_01364"/>
<dbReference type="GO" id="GO:0032259">
    <property type="term" value="P:methylation"/>
    <property type="evidence" value="ECO:0007669"/>
    <property type="project" value="UniProtKB-KW"/>
</dbReference>
<dbReference type="EMBL" id="FRFD01000004">
    <property type="protein sequence ID" value="SHO47009.1"/>
    <property type="molecule type" value="Genomic_DNA"/>
</dbReference>
<accession>A0A1M7Y4E7</accession>
<keyword evidence="4" id="KW-1185">Reference proteome</keyword>
<keyword evidence="1 3" id="KW-0808">Transferase</keyword>
<feature type="domain" description="Methyltransferase" evidence="2">
    <location>
        <begin position="84"/>
        <end position="178"/>
    </location>
</feature>